<dbReference type="EMBL" id="JAAATW010000001">
    <property type="protein sequence ID" value="NBE06621.1"/>
    <property type="molecule type" value="Genomic_DNA"/>
</dbReference>
<proteinExistence type="inferred from homology"/>
<keyword evidence="3" id="KW-0479">Metal-binding</keyword>
<organism evidence="6 7">
    <name type="scientific">Paragemmobacter ruber</name>
    <dbReference type="NCBI Taxonomy" id="1985673"/>
    <lineage>
        <taxon>Bacteria</taxon>
        <taxon>Pseudomonadati</taxon>
        <taxon>Pseudomonadota</taxon>
        <taxon>Alphaproteobacteria</taxon>
        <taxon>Rhodobacterales</taxon>
        <taxon>Paracoccaceae</taxon>
        <taxon>Paragemmobacter</taxon>
    </lineage>
</organism>
<dbReference type="PANTHER" id="PTHR43350:SF19">
    <property type="entry name" value="D-GULOSIDE 3-DEHYDROGENASE"/>
    <property type="match status" value="1"/>
</dbReference>
<comment type="cofactor">
    <cofactor evidence="1">
        <name>Zn(2+)</name>
        <dbReference type="ChEBI" id="CHEBI:29105"/>
    </cofactor>
</comment>
<keyword evidence="4" id="KW-0862">Zinc</keyword>
<dbReference type="PANTHER" id="PTHR43350">
    <property type="entry name" value="NAD-DEPENDENT ALCOHOL DEHYDROGENASE"/>
    <property type="match status" value="1"/>
</dbReference>
<evidence type="ECO:0000313" key="7">
    <source>
        <dbReference type="Proteomes" id="UP001517376"/>
    </source>
</evidence>
<evidence type="ECO:0000256" key="1">
    <source>
        <dbReference type="ARBA" id="ARBA00001947"/>
    </source>
</evidence>
<dbReference type="SUPFAM" id="SSF51735">
    <property type="entry name" value="NAD(P)-binding Rossmann-fold domains"/>
    <property type="match status" value="1"/>
</dbReference>
<dbReference type="InterPro" id="IPR036291">
    <property type="entry name" value="NAD(P)-bd_dom_sf"/>
</dbReference>
<accession>A0ABW9Y2A4</accession>
<evidence type="ECO:0000313" key="6">
    <source>
        <dbReference type="EMBL" id="NBE06621.1"/>
    </source>
</evidence>
<gene>
    <name evidence="6" type="ORF">GU920_03695</name>
</gene>
<comment type="similarity">
    <text evidence="2">Belongs to the zinc-containing alcohol dehydrogenase family.</text>
</comment>
<protein>
    <submittedName>
        <fullName evidence="6">Dehydrogenase</fullName>
    </submittedName>
</protein>
<evidence type="ECO:0000256" key="3">
    <source>
        <dbReference type="ARBA" id="ARBA00022723"/>
    </source>
</evidence>
<dbReference type="Gene3D" id="3.90.180.10">
    <property type="entry name" value="Medium-chain alcohol dehydrogenases, catalytic domain"/>
    <property type="match status" value="1"/>
</dbReference>
<name>A0ABW9Y2A4_9RHOB</name>
<dbReference type="Gene3D" id="3.40.50.720">
    <property type="entry name" value="NAD(P)-binding Rossmann-like Domain"/>
    <property type="match status" value="1"/>
</dbReference>
<dbReference type="RefSeq" id="WP_161765602.1">
    <property type="nucleotide sequence ID" value="NZ_JAAATW010000001.1"/>
</dbReference>
<evidence type="ECO:0000256" key="4">
    <source>
        <dbReference type="ARBA" id="ARBA00022833"/>
    </source>
</evidence>
<dbReference type="CDD" id="cd08255">
    <property type="entry name" value="2-desacetyl-2-hydroxyethyl_bacteriochlorophyllide_like"/>
    <property type="match status" value="1"/>
</dbReference>
<reference evidence="7" key="1">
    <citation type="submission" date="2020-01" db="EMBL/GenBank/DDBJ databases">
        <title>Sphingomonas sp. strain CSW-10.</title>
        <authorList>
            <person name="Chen W.-M."/>
        </authorList>
    </citation>
    <scope>NUCLEOTIDE SEQUENCE [LARGE SCALE GENOMIC DNA]</scope>
    <source>
        <strain evidence="7">CCP-1</strain>
    </source>
</reference>
<keyword evidence="7" id="KW-1185">Reference proteome</keyword>
<keyword evidence="5" id="KW-0560">Oxidoreductase</keyword>
<sequence>MIARALWCTAPGRAEIRDTALGEGVLVQARWSGISRGTERLVSEGRVPEAEWARMRAPFQDGAFPFPVKYGYAMVGEAAEGALAGRTVFALFPHQTAFRLPEAALIPVPDDVPGPRAVLAANMETALNILWDSRAGAGDRIAVIGAGVVGALVAYLCARLPGAEVVLVDPVAGRGTLAGALGCSFAAPEDAPKDCDVVIHASASAAGLATALGCAGPEATVVEASWHGSGETPVPLGGAFHSRRLRLISSQVGQVPPARAPRWTYRRRLEKALNLLRDPAVDALISGESAFDDLPHTYGAVLTAPGTLCHRIRY</sequence>
<dbReference type="InterPro" id="IPR011032">
    <property type="entry name" value="GroES-like_sf"/>
</dbReference>
<evidence type="ECO:0000256" key="2">
    <source>
        <dbReference type="ARBA" id="ARBA00008072"/>
    </source>
</evidence>
<evidence type="ECO:0000256" key="5">
    <source>
        <dbReference type="ARBA" id="ARBA00023002"/>
    </source>
</evidence>
<comment type="caution">
    <text evidence="6">The sequence shown here is derived from an EMBL/GenBank/DDBJ whole genome shotgun (WGS) entry which is preliminary data.</text>
</comment>
<dbReference type="SUPFAM" id="SSF50129">
    <property type="entry name" value="GroES-like"/>
    <property type="match status" value="1"/>
</dbReference>
<dbReference type="Proteomes" id="UP001517376">
    <property type="component" value="Unassembled WGS sequence"/>
</dbReference>